<dbReference type="GO" id="GO:0016853">
    <property type="term" value="F:isomerase activity"/>
    <property type="evidence" value="ECO:0007669"/>
    <property type="project" value="UniProtKB-KW"/>
</dbReference>
<feature type="domain" description="DUF3991" evidence="1">
    <location>
        <begin position="134"/>
        <end position="206"/>
    </location>
</feature>
<protein>
    <submittedName>
        <fullName evidence="3">Topoisomerase</fullName>
    </submittedName>
</protein>
<dbReference type="GeneID" id="86911123"/>
<dbReference type="Pfam" id="PF13155">
    <property type="entry name" value="Toprim_2"/>
    <property type="match status" value="1"/>
</dbReference>
<evidence type="ECO:0000313" key="2">
    <source>
        <dbReference type="EMBL" id="AMM74635.1"/>
    </source>
</evidence>
<reference evidence="3" key="1">
    <citation type="journal article" date="2016" name="J. Antimicrob. Chemother.">
        <title>Genetic environment of the transferable oxazolidinone/phenicol resistance gene optrA in Enterococcus faecalis isolates of human and animal origin.</title>
        <authorList>
            <person name="He T."/>
            <person name="Shen Y."/>
            <person name="Schwarz S."/>
            <person name="Cai J."/>
            <person name="Lv Y."/>
            <person name="Li J."/>
            <person name="Fessler A.T."/>
            <person name="Zhang R."/>
            <person name="Wu C."/>
            <person name="Shen J."/>
            <person name="Wang Y."/>
        </authorList>
    </citation>
    <scope>NUCLEOTIDE SEQUENCE</scope>
    <source>
        <strain evidence="2">E016</strain>
        <strain evidence="3">E079</strain>
    </source>
</reference>
<dbReference type="SUPFAM" id="SSF57783">
    <property type="entry name" value="Zinc beta-ribbon"/>
    <property type="match status" value="1"/>
</dbReference>
<dbReference type="Gene3D" id="3.40.1360.10">
    <property type="match status" value="1"/>
</dbReference>
<proteinExistence type="predicted"/>
<evidence type="ECO:0000313" key="3">
    <source>
        <dbReference type="EMBL" id="AMM74638.1"/>
    </source>
</evidence>
<dbReference type="EMBL" id="KT862782">
    <property type="protein sequence ID" value="AMM74638.1"/>
    <property type="molecule type" value="Genomic_DNA"/>
</dbReference>
<dbReference type="EMBL" id="KT862781">
    <property type="protein sequence ID" value="AMM74635.1"/>
    <property type="molecule type" value="Genomic_DNA"/>
</dbReference>
<dbReference type="RefSeq" id="WP_002415362.1">
    <property type="nucleotide sequence ID" value="NZ_AP027302.1"/>
</dbReference>
<sequence length="327" mass="37849">MDGGRFTEEELAIAKSVDLTAVATNLGYTVKRVGRYHTLKEMDSVRIYDKSHWFRWSRQYEKGSNGGSQIDFLRVFAGMEVKEAVFWLLDFVGYQRMQEDNRMSELMYRVEPESPKVKEFVLPLPARDNSYLYSYLREERGLSDQVIDYFIDKDLIYESRHYHNVVFKGNDKDGMTRFASMRGVFDREGSSFKCDVAGNDKNYGFNVTNAESSELIVFEAAIDLMSYTDIFSDFETNKLALGMLADAPLIMFLTENPQISFIRFCLDNDEPGRKASLELCEKYYGLGYEVEDSPPPIGFKDYNEWLVAKKRDLEFPKNCSEKGMHAK</sequence>
<dbReference type="InterPro" id="IPR025054">
    <property type="entry name" value="DUF3991"/>
</dbReference>
<evidence type="ECO:0000259" key="1">
    <source>
        <dbReference type="Pfam" id="PF13154"/>
    </source>
</evidence>
<organism evidence="3">
    <name type="scientific">Enterococcus faecalis</name>
    <name type="common">Streptococcus faecalis</name>
    <dbReference type="NCBI Taxonomy" id="1351"/>
    <lineage>
        <taxon>Bacteria</taxon>
        <taxon>Bacillati</taxon>
        <taxon>Bacillota</taxon>
        <taxon>Bacilli</taxon>
        <taxon>Lactobacillales</taxon>
        <taxon>Enterococcaceae</taxon>
        <taxon>Enterococcus</taxon>
    </lineage>
</organism>
<accession>A0A140GDJ6</accession>
<dbReference type="Pfam" id="PF13154">
    <property type="entry name" value="DUF3991"/>
    <property type="match status" value="1"/>
</dbReference>
<gene>
    <name evidence="3" type="primary">orf4</name>
</gene>
<dbReference type="AlphaFoldDB" id="A0A140GDJ6"/>
<dbReference type="SUPFAM" id="SSF56731">
    <property type="entry name" value="DNA primase core"/>
    <property type="match status" value="1"/>
</dbReference>
<name>A0A140GDJ6_ENTFL</name>
<keyword evidence="3" id="KW-0413">Isomerase</keyword>